<gene>
    <name evidence="2" type="ORF">DSM107010_72920</name>
</gene>
<evidence type="ECO:0000259" key="1">
    <source>
        <dbReference type="Pfam" id="PF13546"/>
    </source>
</evidence>
<accession>A0AB37U7A0</accession>
<sequence length="257" mass="28608">MKVSGKNLTQIASNTVEGSYNSLRHFLNDAPWNDMVLNNRRLEVMQQCRQTKLQPGFTLIVDDSGHRKSGDATDGVGRQYIGEIGKTDNGVVLLTTYYYDGVRKLPLDVALYQHASSLPQGKTDPQFVKKPDLALQLIDSCLQRSHRPRVTLIDAGYGNNTPFIKQLEQRNLTYIAAIAKNRSVTYQLPTPQQPHKYSLEELATALPAEAYSEVQLNLERPRTVWVALIQAHIPKLEGFTLAGNSIECSNLGASNLS</sequence>
<dbReference type="NCBIfam" id="NF033540">
    <property type="entry name" value="transpos_IS701"/>
    <property type="match status" value="1"/>
</dbReference>
<dbReference type="InterPro" id="IPR012337">
    <property type="entry name" value="RNaseH-like_sf"/>
</dbReference>
<dbReference type="AlphaFoldDB" id="A0AB37U7A0"/>
<dbReference type="EMBL" id="RSCK01000245">
    <property type="protein sequence ID" value="RUS92766.1"/>
    <property type="molecule type" value="Genomic_DNA"/>
</dbReference>
<dbReference type="PANTHER" id="PTHR33627">
    <property type="entry name" value="TRANSPOSASE"/>
    <property type="match status" value="1"/>
</dbReference>
<dbReference type="Proteomes" id="UP000282574">
    <property type="component" value="Unassembled WGS sequence"/>
</dbReference>
<name>A0AB37U7A0_9CYAN</name>
<evidence type="ECO:0000313" key="3">
    <source>
        <dbReference type="Proteomes" id="UP000282574"/>
    </source>
</evidence>
<keyword evidence="3" id="KW-1185">Reference proteome</keyword>
<dbReference type="SUPFAM" id="SSF53098">
    <property type="entry name" value="Ribonuclease H-like"/>
    <property type="match status" value="1"/>
</dbReference>
<proteinExistence type="predicted"/>
<feature type="domain" description="Transposase IS701-like DDE" evidence="1">
    <location>
        <begin position="4"/>
        <end position="196"/>
    </location>
</feature>
<comment type="caution">
    <text evidence="2">The sequence shown here is derived from an EMBL/GenBank/DDBJ whole genome shotgun (WGS) entry which is preliminary data.</text>
</comment>
<dbReference type="Pfam" id="PF13546">
    <property type="entry name" value="DDE_5"/>
    <property type="match status" value="1"/>
</dbReference>
<organism evidence="2 3">
    <name type="scientific">Chroococcidiopsis cubana SAG 39.79</name>
    <dbReference type="NCBI Taxonomy" id="388085"/>
    <lineage>
        <taxon>Bacteria</taxon>
        <taxon>Bacillati</taxon>
        <taxon>Cyanobacteriota</taxon>
        <taxon>Cyanophyceae</taxon>
        <taxon>Chroococcidiopsidales</taxon>
        <taxon>Chroococcidiopsidaceae</taxon>
        <taxon>Chroococcidiopsis</taxon>
    </lineage>
</organism>
<dbReference type="InterPro" id="IPR039365">
    <property type="entry name" value="IS701-like"/>
</dbReference>
<protein>
    <recommendedName>
        <fullName evidence="1">Transposase IS701-like DDE domain-containing protein</fullName>
    </recommendedName>
</protein>
<evidence type="ECO:0000313" key="2">
    <source>
        <dbReference type="EMBL" id="RUS92766.1"/>
    </source>
</evidence>
<dbReference type="InterPro" id="IPR038721">
    <property type="entry name" value="IS701-like_DDE_dom"/>
</dbReference>
<dbReference type="PANTHER" id="PTHR33627:SF1">
    <property type="entry name" value="TRANSPOSASE"/>
    <property type="match status" value="1"/>
</dbReference>
<reference evidence="2 3" key="1">
    <citation type="journal article" date="2019" name="Genome Biol. Evol.">
        <title>Day and night: Metabolic profiles and evolutionary relationships of six axenic non-marine cyanobacteria.</title>
        <authorList>
            <person name="Will S.E."/>
            <person name="Henke P."/>
            <person name="Boedeker C."/>
            <person name="Huang S."/>
            <person name="Brinkmann H."/>
            <person name="Rohde M."/>
            <person name="Jarek M."/>
            <person name="Friedl T."/>
            <person name="Seufert S."/>
            <person name="Schumacher M."/>
            <person name="Overmann J."/>
            <person name="Neumann-Schaal M."/>
            <person name="Petersen J."/>
        </authorList>
    </citation>
    <scope>NUCLEOTIDE SEQUENCE [LARGE SCALE GENOMIC DNA]</scope>
    <source>
        <strain evidence="2 3">SAG 39.79</strain>
    </source>
</reference>